<sequence>GAGGDGAAVVVDLTAVEQPAPAPTA</sequence>
<dbReference type="AlphaFoldDB" id="A0A6J4NYB9"/>
<reference evidence="1" key="1">
    <citation type="submission" date="2020-02" db="EMBL/GenBank/DDBJ databases">
        <authorList>
            <person name="Meier V. D."/>
        </authorList>
    </citation>
    <scope>NUCLEOTIDE SEQUENCE</scope>
    <source>
        <strain evidence="1">AVDCRST_MAG66</strain>
    </source>
</reference>
<organism evidence="1">
    <name type="scientific">uncultured Pseudonocardia sp</name>
    <dbReference type="NCBI Taxonomy" id="211455"/>
    <lineage>
        <taxon>Bacteria</taxon>
        <taxon>Bacillati</taxon>
        <taxon>Actinomycetota</taxon>
        <taxon>Actinomycetes</taxon>
        <taxon>Pseudonocardiales</taxon>
        <taxon>Pseudonocardiaceae</taxon>
        <taxon>Pseudonocardia</taxon>
        <taxon>environmental samples</taxon>
    </lineage>
</organism>
<name>A0A6J4NYB9_9PSEU</name>
<dbReference type="EMBL" id="CADCUS010000170">
    <property type="protein sequence ID" value="CAA9395799.1"/>
    <property type="molecule type" value="Genomic_DNA"/>
</dbReference>
<protein>
    <submittedName>
        <fullName evidence="1">Uncharacterized protein</fullName>
    </submittedName>
</protein>
<proteinExistence type="predicted"/>
<gene>
    <name evidence="1" type="ORF">AVDCRST_MAG66-1149</name>
</gene>
<evidence type="ECO:0000313" key="1">
    <source>
        <dbReference type="EMBL" id="CAA9395799.1"/>
    </source>
</evidence>
<accession>A0A6J4NYB9</accession>
<feature type="non-terminal residue" evidence="1">
    <location>
        <position position="1"/>
    </location>
</feature>